<dbReference type="GO" id="GO:0006979">
    <property type="term" value="P:response to oxidative stress"/>
    <property type="evidence" value="ECO:0007669"/>
    <property type="project" value="InterPro"/>
</dbReference>
<evidence type="ECO:0000256" key="2">
    <source>
        <dbReference type="ARBA" id="ARBA00022559"/>
    </source>
</evidence>
<organism evidence="4 5">
    <name type="scientific">Aphanizomenon flos-aquae WA102</name>
    <dbReference type="NCBI Taxonomy" id="1710896"/>
    <lineage>
        <taxon>Bacteria</taxon>
        <taxon>Bacillati</taxon>
        <taxon>Cyanobacteriota</taxon>
        <taxon>Cyanophyceae</taxon>
        <taxon>Nostocales</taxon>
        <taxon>Aphanizomenonaceae</taxon>
        <taxon>Aphanizomenon</taxon>
    </lineage>
</organism>
<evidence type="ECO:0000313" key="5">
    <source>
        <dbReference type="Proteomes" id="UP000092093"/>
    </source>
</evidence>
<keyword evidence="2" id="KW-0575">Peroxidase</keyword>
<evidence type="ECO:0000256" key="3">
    <source>
        <dbReference type="ARBA" id="ARBA00023002"/>
    </source>
</evidence>
<comment type="caution">
    <text evidence="4">The sequence shown here is derived from an EMBL/GenBank/DDBJ whole genome shotgun (WGS) entry which is preliminary data.</text>
</comment>
<gene>
    <name evidence="4" type="ORF">AN484_00920</name>
</gene>
<dbReference type="AlphaFoldDB" id="A0A1B7X840"/>
<proteinExistence type="inferred from homology"/>
<sequence>MKSIYDIELDSAEGTPHFLQQFKGKTVLLINTTVGCGNAGQMESIEWIQEDMAGEDFTVVAIPTNDFCGPSITKGKWSKGIEKGLDSKMYGEDVYGVTFPFSEMITSNPAEIPLEAPWLGKGPGLNGNGQPFGDRHELYLEISEQIKALQEDKRVTGLVEKNDYESRYLNEHDGGLMMNANFEKYLIDKDGYVVKHYPATTLNWDVERTLKEDLIAQGARPTMGPDRSEYIFNEENTVIRDHIERLIAGERSRINPNLVLSN</sequence>
<dbReference type="Pfam" id="PF00255">
    <property type="entry name" value="GSHPx"/>
    <property type="match status" value="1"/>
</dbReference>
<dbReference type="GO" id="GO:0004601">
    <property type="term" value="F:peroxidase activity"/>
    <property type="evidence" value="ECO:0007669"/>
    <property type="project" value="UniProtKB-KW"/>
</dbReference>
<keyword evidence="3" id="KW-0560">Oxidoreductase</keyword>
<comment type="similarity">
    <text evidence="1">Belongs to the glutathione peroxidase family.</text>
</comment>
<evidence type="ECO:0000313" key="4">
    <source>
        <dbReference type="EMBL" id="OBQ45565.1"/>
    </source>
</evidence>
<dbReference type="EMBL" id="LJOW01000002">
    <property type="protein sequence ID" value="OBQ45565.1"/>
    <property type="molecule type" value="Genomic_DNA"/>
</dbReference>
<dbReference type="PANTHER" id="PTHR11592:SF78">
    <property type="entry name" value="GLUTATHIONE PEROXIDASE"/>
    <property type="match status" value="1"/>
</dbReference>
<dbReference type="PANTHER" id="PTHR11592">
    <property type="entry name" value="GLUTATHIONE PEROXIDASE"/>
    <property type="match status" value="1"/>
</dbReference>
<dbReference type="Proteomes" id="UP000092093">
    <property type="component" value="Unassembled WGS sequence"/>
</dbReference>
<protein>
    <recommendedName>
        <fullName evidence="6">Glutathione peroxidase</fullName>
    </recommendedName>
</protein>
<dbReference type="InterPro" id="IPR000889">
    <property type="entry name" value="Glutathione_peroxidase"/>
</dbReference>
<evidence type="ECO:0000256" key="1">
    <source>
        <dbReference type="ARBA" id="ARBA00006926"/>
    </source>
</evidence>
<dbReference type="Gene3D" id="3.40.30.10">
    <property type="entry name" value="Glutaredoxin"/>
    <property type="match status" value="1"/>
</dbReference>
<dbReference type="InterPro" id="IPR036249">
    <property type="entry name" value="Thioredoxin-like_sf"/>
</dbReference>
<dbReference type="PROSITE" id="PS51355">
    <property type="entry name" value="GLUTATHIONE_PEROXID_3"/>
    <property type="match status" value="1"/>
</dbReference>
<name>A0A1B7X840_APHFL</name>
<dbReference type="SUPFAM" id="SSF52833">
    <property type="entry name" value="Thioredoxin-like"/>
    <property type="match status" value="1"/>
</dbReference>
<accession>A0A1B7X840</accession>
<evidence type="ECO:0008006" key="6">
    <source>
        <dbReference type="Google" id="ProtNLM"/>
    </source>
</evidence>
<reference evidence="4 5" key="1">
    <citation type="submission" date="2015-09" db="EMBL/GenBank/DDBJ databases">
        <title>Aphanizomenon flos-aquae WA102.</title>
        <authorList>
            <person name="Driscoll C."/>
        </authorList>
    </citation>
    <scope>NUCLEOTIDE SEQUENCE [LARGE SCALE GENOMIC DNA]</scope>
    <source>
        <strain evidence="4">WA102</strain>
    </source>
</reference>